<evidence type="ECO:0000259" key="1">
    <source>
        <dbReference type="SMART" id="SM00824"/>
    </source>
</evidence>
<dbReference type="Proteomes" id="UP000742786">
    <property type="component" value="Unassembled WGS sequence"/>
</dbReference>
<reference evidence="3" key="1">
    <citation type="submission" date="2021-04" db="EMBL/GenBank/DDBJ databases">
        <authorList>
            <person name="Hornung B."/>
        </authorList>
    </citation>
    <scope>NUCLEOTIDE SEQUENCE</scope>
    <source>
        <strain evidence="3">G5G6</strain>
    </source>
</reference>
<evidence type="ECO:0000313" key="3">
    <source>
        <dbReference type="EMBL" id="CAG4882929.1"/>
    </source>
</evidence>
<dbReference type="Gene3D" id="1.10.10.1830">
    <property type="entry name" value="Non-ribosomal peptide synthase, adenylation domain"/>
    <property type="match status" value="1"/>
</dbReference>
<evidence type="ECO:0000313" key="4">
    <source>
        <dbReference type="Proteomes" id="UP000742786"/>
    </source>
</evidence>
<name>A0A916J2S1_9PROT</name>
<dbReference type="SMART" id="SM00824">
    <property type="entry name" value="PKS_TE"/>
    <property type="match status" value="1"/>
</dbReference>
<dbReference type="InterPro" id="IPR020802">
    <property type="entry name" value="TesA-like"/>
</dbReference>
<dbReference type="RefSeq" id="WP_220634944.1">
    <property type="nucleotide sequence ID" value="NZ_CAJQUM010000001.1"/>
</dbReference>
<dbReference type="Pfam" id="PF18563">
    <property type="entry name" value="TubC_N"/>
    <property type="match status" value="1"/>
</dbReference>
<keyword evidence="4" id="KW-1185">Reference proteome</keyword>
<dbReference type="AlphaFoldDB" id="A0A916J2S1"/>
<dbReference type="InterPro" id="IPR044894">
    <property type="entry name" value="TubC_N_sf"/>
</dbReference>
<dbReference type="EMBL" id="CAJQUM010000001">
    <property type="protein sequence ID" value="CAG4882927.1"/>
    <property type="molecule type" value="Genomic_DNA"/>
</dbReference>
<feature type="domain" description="Thioesterase TesA-like" evidence="1">
    <location>
        <begin position="76"/>
        <end position="254"/>
    </location>
</feature>
<organism evidence="3 4">
    <name type="scientific">Georgfuchsia toluolica</name>
    <dbReference type="NCBI Taxonomy" id="424218"/>
    <lineage>
        <taxon>Bacteria</taxon>
        <taxon>Pseudomonadati</taxon>
        <taxon>Pseudomonadota</taxon>
        <taxon>Betaproteobacteria</taxon>
        <taxon>Nitrosomonadales</taxon>
        <taxon>Sterolibacteriaceae</taxon>
        <taxon>Georgfuchsia</taxon>
    </lineage>
</organism>
<dbReference type="InterPro" id="IPR029058">
    <property type="entry name" value="AB_hydrolase_fold"/>
</dbReference>
<dbReference type="EMBL" id="CAJQUM010000001">
    <property type="protein sequence ID" value="CAG4882929.1"/>
    <property type="molecule type" value="Genomic_DNA"/>
</dbReference>
<dbReference type="InterPro" id="IPR001031">
    <property type="entry name" value="Thioesterase"/>
</dbReference>
<protein>
    <submittedName>
        <fullName evidence="3">Thioesterase</fullName>
    </submittedName>
</protein>
<sequence>MSVAALLAELRHRDIRVWADGEQLRCSAPAGALVPKLREQLRQYKDDVLEFLHAAEALARQQPAIVPLQPHGARPAVFAAPGHNGDVFCYRALVQHLGDDQPFFGLQPPGLDGQSEPLASVEDLAAYFAAQIRAFCPEGPYVIAGYCAGGTIAFELARQLSRQGATIPFVALFGSPYPTWYRRLPQLREKVAHLKKHAQALISLSWKERRAYVSAKRQQHRQRSEAARLAAADPVLLRRTTVERTTLSAVRRYTPQTFAGRAVLFLPNEEWRRADSGTLRWPDAAAQRMEKYCGPDSCDGFNMLLEPYAAAFAELFRNAEAGTKRYAPGRQSKADPSLGTVRQVENDGEHILGI</sequence>
<dbReference type="InterPro" id="IPR041464">
    <property type="entry name" value="TubC_N"/>
</dbReference>
<dbReference type="SUPFAM" id="SSF53474">
    <property type="entry name" value="alpha/beta-Hydrolases"/>
    <property type="match status" value="1"/>
</dbReference>
<accession>A0A916J2S1</accession>
<dbReference type="Gene3D" id="3.40.50.1820">
    <property type="entry name" value="alpha/beta hydrolase"/>
    <property type="match status" value="1"/>
</dbReference>
<dbReference type="Pfam" id="PF00975">
    <property type="entry name" value="Thioesterase"/>
    <property type="match status" value="1"/>
</dbReference>
<gene>
    <name evidence="2" type="ORF">GTOL_10809</name>
    <name evidence="3" type="ORF">GTOL_10811</name>
</gene>
<proteinExistence type="predicted"/>
<evidence type="ECO:0000313" key="2">
    <source>
        <dbReference type="EMBL" id="CAG4882927.1"/>
    </source>
</evidence>
<comment type="caution">
    <text evidence="3">The sequence shown here is derived from an EMBL/GenBank/DDBJ whole genome shotgun (WGS) entry which is preliminary data.</text>
</comment>